<evidence type="ECO:0000256" key="4">
    <source>
        <dbReference type="PROSITE-ProRule" id="PRU00339"/>
    </source>
</evidence>
<feature type="repeat" description="TPR" evidence="4">
    <location>
        <begin position="512"/>
        <end position="545"/>
    </location>
</feature>
<feature type="domain" description="Outer membrane lipoprotein BamD-like" evidence="5">
    <location>
        <begin position="548"/>
        <end position="638"/>
    </location>
</feature>
<gene>
    <name evidence="6" type="ORF">COX41_03375</name>
</gene>
<accession>A0A2G9YKV8</accession>
<comment type="caution">
    <text evidence="6">The sequence shown here is derived from an EMBL/GenBank/DDBJ whole genome shotgun (WGS) entry which is preliminary data.</text>
</comment>
<proteinExistence type="predicted"/>
<reference evidence="6 7" key="1">
    <citation type="submission" date="2017-09" db="EMBL/GenBank/DDBJ databases">
        <title>Depth-based differentiation of microbial function through sediment-hosted aquifers and enrichment of novel symbionts in the deep terrestrial subsurface.</title>
        <authorList>
            <person name="Probst A.J."/>
            <person name="Ladd B."/>
            <person name="Jarett J.K."/>
            <person name="Geller-Mcgrath D.E."/>
            <person name="Sieber C.M."/>
            <person name="Emerson J.B."/>
            <person name="Anantharaman K."/>
            <person name="Thomas B.C."/>
            <person name="Malmstrom R."/>
            <person name="Stieglmeier M."/>
            <person name="Klingl A."/>
            <person name="Woyke T."/>
            <person name="Ryan C.M."/>
            <person name="Banfield J.F."/>
        </authorList>
    </citation>
    <scope>NUCLEOTIDE SEQUENCE [LARGE SCALE GENOMIC DNA]</scope>
    <source>
        <strain evidence="6">CG23_combo_of_CG06-09_8_20_14_all_41_10</strain>
    </source>
</reference>
<dbReference type="Pfam" id="PF13525">
    <property type="entry name" value="YfiO"/>
    <property type="match status" value="3"/>
</dbReference>
<keyword evidence="3 4" id="KW-0802">TPR repeat</keyword>
<dbReference type="EMBL" id="PCRK01000080">
    <property type="protein sequence ID" value="PIP19343.1"/>
    <property type="molecule type" value="Genomic_DNA"/>
</dbReference>
<protein>
    <recommendedName>
        <fullName evidence="5">Outer membrane lipoprotein BamD-like domain-containing protein</fullName>
    </recommendedName>
</protein>
<evidence type="ECO:0000256" key="2">
    <source>
        <dbReference type="ARBA" id="ARBA00022737"/>
    </source>
</evidence>
<feature type="domain" description="Outer membrane lipoprotein BamD-like" evidence="5">
    <location>
        <begin position="448"/>
        <end position="506"/>
    </location>
</feature>
<dbReference type="SMART" id="SM00028">
    <property type="entry name" value="TPR"/>
    <property type="match status" value="11"/>
</dbReference>
<organism evidence="6 7">
    <name type="scientific">Candidatus Sherwoodlollariibacterium unditelluris</name>
    <dbReference type="NCBI Taxonomy" id="1974757"/>
    <lineage>
        <taxon>Bacteria</taxon>
        <taxon>Pseudomonadati</taxon>
        <taxon>Candidatus Omnitrophota</taxon>
        <taxon>Candidatus Sherwoodlollariibacterium</taxon>
    </lineage>
</organism>
<sequence length="793" mass="91169">MRVKRISFIFVFILCLVLFLGLTFSSGNCEQREEETLFVAKKAFEDGYYEISLGLLKRFLDNFPSSDKANEAKLLAGECYFYQNKFFDALGEFEGLLKEPFSDNIKDAIFYWIAEVYFKSNNFAKASGFYHKIIDEFPNSSYLPLAYYSLGWCSFQEEKFKEAWDWFKIIEDRYPKEPQAKDASFKIIECLYNLKDYASLTEKARSCLKLFSQDAPRLAYTYFYIAEAEYYLNNFNQSLEFYLKVLKDSRDDKLQALSRLGSGWSYLKLKKYKETEEEFSSIKEANLDKKGLEALLLGKAVLMMETNRVNEADKFYGQLLDMATDPVFLGLAYLGKAEALYNLAEYQRASVLYQGAIKKIAAMNIPLEITDKLHYGLSLVLLKQGEFKDALKEFQKVAKASGDKIIKAGALIQIGDVYQDSGEYLKAIEVYESILKKYPDTLYGDYVYYQLGSVFLKNGDYNAAIKVFSDFKNKFPASKLIDNAYYTLALAYFKKQDYESSSKVLEQSHSSPQAVYLLGSNRYNLGDFNKAIELFKETIRRSQDMELTQKAEYGIADSLYQLGDEKEALSRFKALRSRYPGSNLTSEVVLWLAGYYYRHNALDLARRYFLSLIQDFPKNNLAADAYYYLGLISIDESHPQEAIEDFKRAMQFNKPELNVKAIFALGDLFYELGDYASALTCYRKGAALALEKEAPALAIKIAESLEAKGDLESAINEYLKASADDKLKTKVFLRLARIYEDKDDFKEAIKFYEKVLAAGDENAAYAKERIDWIESNIEDQRHPSGVLKKYGYY</sequence>
<dbReference type="Pfam" id="PF13174">
    <property type="entry name" value="TPR_6"/>
    <property type="match status" value="3"/>
</dbReference>
<evidence type="ECO:0000256" key="3">
    <source>
        <dbReference type="ARBA" id="ARBA00022803"/>
    </source>
</evidence>
<feature type="domain" description="Outer membrane lipoprotein BamD-like" evidence="5">
    <location>
        <begin position="147"/>
        <end position="226"/>
    </location>
</feature>
<dbReference type="Pfam" id="PF13432">
    <property type="entry name" value="TPR_16"/>
    <property type="match status" value="1"/>
</dbReference>
<keyword evidence="2" id="KW-0677">Repeat</keyword>
<dbReference type="Pfam" id="PF13176">
    <property type="entry name" value="TPR_7"/>
    <property type="match status" value="1"/>
</dbReference>
<dbReference type="InterPro" id="IPR011990">
    <property type="entry name" value="TPR-like_helical_dom_sf"/>
</dbReference>
<dbReference type="Gene3D" id="1.25.40.10">
    <property type="entry name" value="Tetratricopeptide repeat domain"/>
    <property type="match status" value="7"/>
</dbReference>
<dbReference type="Proteomes" id="UP000231292">
    <property type="component" value="Unassembled WGS sequence"/>
</dbReference>
<evidence type="ECO:0000313" key="6">
    <source>
        <dbReference type="EMBL" id="PIP19343.1"/>
    </source>
</evidence>
<dbReference type="InterPro" id="IPR051012">
    <property type="entry name" value="CellSynth/LPSAsmb/PSIAsmb"/>
</dbReference>
<dbReference type="AlphaFoldDB" id="A0A2G9YKV8"/>
<keyword evidence="1" id="KW-0732">Signal</keyword>
<dbReference type="PANTHER" id="PTHR45586:SF1">
    <property type="entry name" value="LIPOPOLYSACCHARIDE ASSEMBLY PROTEIN B"/>
    <property type="match status" value="1"/>
</dbReference>
<dbReference type="InterPro" id="IPR039565">
    <property type="entry name" value="BamD-like"/>
</dbReference>
<name>A0A2G9YKV8_9BACT</name>
<evidence type="ECO:0000259" key="5">
    <source>
        <dbReference type="Pfam" id="PF13525"/>
    </source>
</evidence>
<feature type="repeat" description="TPR" evidence="4">
    <location>
        <begin position="408"/>
        <end position="441"/>
    </location>
</feature>
<feature type="repeat" description="TPR" evidence="4">
    <location>
        <begin position="729"/>
        <end position="762"/>
    </location>
</feature>
<feature type="repeat" description="TPR" evidence="4">
    <location>
        <begin position="445"/>
        <end position="478"/>
    </location>
</feature>
<feature type="repeat" description="TPR" evidence="4">
    <location>
        <begin position="623"/>
        <end position="656"/>
    </location>
</feature>
<dbReference type="SUPFAM" id="SSF48452">
    <property type="entry name" value="TPR-like"/>
    <property type="match status" value="5"/>
</dbReference>
<dbReference type="InterPro" id="IPR019734">
    <property type="entry name" value="TPR_rpt"/>
</dbReference>
<dbReference type="PROSITE" id="PS50005">
    <property type="entry name" value="TPR"/>
    <property type="match status" value="6"/>
</dbReference>
<dbReference type="PANTHER" id="PTHR45586">
    <property type="entry name" value="TPR REPEAT-CONTAINING PROTEIN PA4667"/>
    <property type="match status" value="1"/>
</dbReference>
<evidence type="ECO:0000313" key="7">
    <source>
        <dbReference type="Proteomes" id="UP000231292"/>
    </source>
</evidence>
<evidence type="ECO:0000256" key="1">
    <source>
        <dbReference type="ARBA" id="ARBA00022729"/>
    </source>
</evidence>
<feature type="repeat" description="TPR" evidence="4">
    <location>
        <begin position="659"/>
        <end position="692"/>
    </location>
</feature>